<keyword evidence="3 6" id="KW-0812">Transmembrane</keyword>
<dbReference type="InterPro" id="IPR003838">
    <property type="entry name" value="ABC3_permease_C"/>
</dbReference>
<feature type="transmembrane region" description="Helical" evidence="6">
    <location>
        <begin position="355"/>
        <end position="377"/>
    </location>
</feature>
<keyword evidence="9" id="KW-1185">Reference proteome</keyword>
<evidence type="ECO:0000256" key="2">
    <source>
        <dbReference type="ARBA" id="ARBA00022475"/>
    </source>
</evidence>
<gene>
    <name evidence="8" type="ORF">GEV02_07275</name>
</gene>
<dbReference type="Proteomes" id="UP000440498">
    <property type="component" value="Unassembled WGS sequence"/>
</dbReference>
<dbReference type="Pfam" id="PF02687">
    <property type="entry name" value="FtsX"/>
    <property type="match status" value="2"/>
</dbReference>
<dbReference type="EMBL" id="WHUG01000002">
    <property type="protein sequence ID" value="MQA37945.1"/>
    <property type="molecule type" value="Genomic_DNA"/>
</dbReference>
<protein>
    <submittedName>
        <fullName evidence="8">FtsX-like permease family protein</fullName>
    </submittedName>
</protein>
<evidence type="ECO:0000256" key="4">
    <source>
        <dbReference type="ARBA" id="ARBA00022989"/>
    </source>
</evidence>
<evidence type="ECO:0000259" key="7">
    <source>
        <dbReference type="Pfam" id="PF02687"/>
    </source>
</evidence>
<name>A0A6A7MYW6_9BURK</name>
<organism evidence="8 9">
    <name type="scientific">Rugamonas aquatica</name>
    <dbReference type="NCBI Taxonomy" id="2743357"/>
    <lineage>
        <taxon>Bacteria</taxon>
        <taxon>Pseudomonadati</taxon>
        <taxon>Pseudomonadota</taxon>
        <taxon>Betaproteobacteria</taxon>
        <taxon>Burkholderiales</taxon>
        <taxon>Oxalobacteraceae</taxon>
        <taxon>Telluria group</taxon>
        <taxon>Rugamonas</taxon>
    </lineage>
</organism>
<reference evidence="8 9" key="1">
    <citation type="submission" date="2019-10" db="EMBL/GenBank/DDBJ databases">
        <title>Two novel species isolated from a subtropical stream in China.</title>
        <authorList>
            <person name="Lu H."/>
        </authorList>
    </citation>
    <scope>NUCLEOTIDE SEQUENCE [LARGE SCALE GENOMIC DNA]</scope>
    <source>
        <strain evidence="8 9">FT29W</strain>
    </source>
</reference>
<keyword evidence="4 6" id="KW-1133">Transmembrane helix</keyword>
<evidence type="ECO:0000256" key="6">
    <source>
        <dbReference type="SAM" id="Phobius"/>
    </source>
</evidence>
<feature type="transmembrane region" description="Helical" evidence="6">
    <location>
        <begin position="261"/>
        <end position="281"/>
    </location>
</feature>
<evidence type="ECO:0000256" key="3">
    <source>
        <dbReference type="ARBA" id="ARBA00022692"/>
    </source>
</evidence>
<feature type="transmembrane region" description="Helical" evidence="6">
    <location>
        <begin position="420"/>
        <end position="444"/>
    </location>
</feature>
<feature type="transmembrane region" description="Helical" evidence="6">
    <location>
        <begin position="756"/>
        <end position="778"/>
    </location>
</feature>
<evidence type="ECO:0000256" key="1">
    <source>
        <dbReference type="ARBA" id="ARBA00004651"/>
    </source>
</evidence>
<feature type="transmembrane region" description="Helical" evidence="6">
    <location>
        <begin position="700"/>
        <end position="722"/>
    </location>
</feature>
<feature type="transmembrane region" description="Helical" evidence="6">
    <location>
        <begin position="474"/>
        <end position="493"/>
    </location>
</feature>
<proteinExistence type="predicted"/>
<keyword evidence="2" id="KW-1003">Cell membrane</keyword>
<feature type="transmembrane region" description="Helical" evidence="6">
    <location>
        <begin position="398"/>
        <end position="414"/>
    </location>
</feature>
<comment type="subcellular location">
    <subcellularLocation>
        <location evidence="1">Cell membrane</location>
        <topology evidence="1">Multi-pass membrane protein</topology>
    </subcellularLocation>
</comment>
<dbReference type="RefSeq" id="WP_152837385.1">
    <property type="nucleotide sequence ID" value="NZ_WHUG01000002.1"/>
</dbReference>
<evidence type="ECO:0000256" key="5">
    <source>
        <dbReference type="ARBA" id="ARBA00023136"/>
    </source>
</evidence>
<sequence length="827" mass="89103">MFRLSFSMMLRDWRAGELRFLLAALMLSVAALSSVNFFTARMGASIARNAGQVLAADLVLASDQPLPADVYAEAQRRGLRSADTVAMLNMAVAGKDEDGLSMLVALKSVSDAYPLRGHMKLRHDGQPDVIAAGAPKPGTVWVDQTLTAALNLHIGSTLRIGDRSLTVAEVIASEPDAAASFITLAPRAMMSAADLMSANLLQQHAIATHRLLLAGEPTQVAGFEQWIKARVAAAPKLGIQINSIASMGKDSQSMQEQVHQFLSLVSLLSALLAGIAVAMAARRFMQRHLDACAVMRCLGQTQSQQMRMYLLEFLMLGAAGSVGGVLLGFGSHFVLLEWLGKLVAADLPPPGWQPALQGLAAGMVLLLGFALPPLLQLRNVSQVRLLRREQEAPQARTVASYVLGAAMFAALLVWQTGDVMLGLIAAAGFAVCGAVFGLVAWLGIGSLQRMRGLFDHPAWRFAVTDMRRRPAANVTQIVALALGLTALLLLTVVRGDLLATWRQATPEGAPNHYIINIQPDQQQELAARLRSYGRPEMHVLSRGRLIAINGKRARSDDPRAKEMVEREIEIEQASQLRTPNTITAGRWYDGSAAETSVDKGIAEILGIKLGDRVTFDVAGETLNVKVTSLRKVDWRAHQVGAAFEVSPKLMAGMPMTLATTVHVPQDDRRFSYLLARDYPNLSVFDISAFLQRMQETLAQVSAAVEFLFAFTLASGLLVLYAAMAGSLDARKRQAALLRALGATRGQLSQAQWIEHLLTGALAGLLAAGGATAASWALARFSFHLEWHWSPLLWTAGLVAGAVCALFGGWAGLRNVLNQPPLLSLREN</sequence>
<dbReference type="PANTHER" id="PTHR30287:SF1">
    <property type="entry name" value="INNER MEMBRANE PROTEIN"/>
    <property type="match status" value="1"/>
</dbReference>
<comment type="caution">
    <text evidence="8">The sequence shown here is derived from an EMBL/GenBank/DDBJ whole genome shotgun (WGS) entry which is preliminary data.</text>
</comment>
<dbReference type="InterPro" id="IPR038766">
    <property type="entry name" value="Membrane_comp_ABC_pdt"/>
</dbReference>
<feature type="transmembrane region" description="Helical" evidence="6">
    <location>
        <begin position="313"/>
        <end position="335"/>
    </location>
</feature>
<dbReference type="GO" id="GO:0005886">
    <property type="term" value="C:plasma membrane"/>
    <property type="evidence" value="ECO:0007669"/>
    <property type="project" value="UniProtKB-SubCell"/>
</dbReference>
<feature type="transmembrane region" description="Helical" evidence="6">
    <location>
        <begin position="790"/>
        <end position="812"/>
    </location>
</feature>
<keyword evidence="5 6" id="KW-0472">Membrane</keyword>
<accession>A0A6A7MYW6</accession>
<dbReference type="PANTHER" id="PTHR30287">
    <property type="entry name" value="MEMBRANE COMPONENT OF PREDICTED ABC SUPERFAMILY METABOLITE UPTAKE TRANSPORTER"/>
    <property type="match status" value="1"/>
</dbReference>
<evidence type="ECO:0000313" key="9">
    <source>
        <dbReference type="Proteomes" id="UP000440498"/>
    </source>
</evidence>
<evidence type="ECO:0000313" key="8">
    <source>
        <dbReference type="EMBL" id="MQA37945.1"/>
    </source>
</evidence>
<dbReference type="AlphaFoldDB" id="A0A6A7MYW6"/>
<feature type="domain" description="ABC3 transporter permease C-terminal" evidence="7">
    <location>
        <begin position="264"/>
        <end position="380"/>
    </location>
</feature>
<feature type="domain" description="ABC3 transporter permease C-terminal" evidence="7">
    <location>
        <begin position="706"/>
        <end position="820"/>
    </location>
</feature>